<evidence type="ECO:0000256" key="1">
    <source>
        <dbReference type="SAM" id="Coils"/>
    </source>
</evidence>
<proteinExistence type="predicted"/>
<feature type="domain" description="CT398-like coiled coil hairpin" evidence="2">
    <location>
        <begin position="15"/>
        <end position="194"/>
    </location>
</feature>
<sequence length="245" mass="27154">MTTAPVADQRRLLDIQTLDTRAAKLAHQRRSLPVLETIAELEGRLEDLRSAQVEERTVVGDIRREVAKAESDVEQVRQRATRHQARLDSGAVSAKEAQALQSELEQLARRQGDLEETELEVMERLEEAEARLAELGEQEAAIAADIARHVAARDAEWSTIDGQLESVARERAAAAERTDAGLLALYDRVRERTGGLAAVALYGSRTEGTQLDFSLTELDAIHAAPAEQVVQHEDYGYIIVRMEPK</sequence>
<dbReference type="EMBL" id="JACSPO010000001">
    <property type="protein sequence ID" value="MBD8060912.1"/>
    <property type="molecule type" value="Genomic_DNA"/>
</dbReference>
<reference evidence="3 4" key="1">
    <citation type="submission" date="2020-08" db="EMBL/GenBank/DDBJ databases">
        <title>A Genomic Blueprint of the Chicken Gut Microbiome.</title>
        <authorList>
            <person name="Gilroy R."/>
            <person name="Ravi A."/>
            <person name="Getino M."/>
            <person name="Pursley I."/>
            <person name="Horton D.L."/>
            <person name="Alikhan N.-F."/>
            <person name="Baker D."/>
            <person name="Gharbi K."/>
            <person name="Hall N."/>
            <person name="Watson M."/>
            <person name="Adriaenssens E.M."/>
            <person name="Foster-Nyarko E."/>
            <person name="Jarju S."/>
            <person name="Secka A."/>
            <person name="Antonio M."/>
            <person name="Oren A."/>
            <person name="Chaudhuri R."/>
            <person name="La Ragione R.M."/>
            <person name="Hildebrand F."/>
            <person name="Pallen M.J."/>
        </authorList>
    </citation>
    <scope>NUCLEOTIDE SEQUENCE [LARGE SCALE GENOMIC DNA]</scope>
    <source>
        <strain evidence="3 4">Sa1BUA1</strain>
    </source>
</reference>
<keyword evidence="4" id="KW-1185">Reference proteome</keyword>
<evidence type="ECO:0000259" key="2">
    <source>
        <dbReference type="Pfam" id="PF24481"/>
    </source>
</evidence>
<gene>
    <name evidence="3" type="ORF">H9624_01080</name>
</gene>
<name>A0ABR8YXV8_9MICO</name>
<dbReference type="RefSeq" id="WP_251838062.1">
    <property type="nucleotide sequence ID" value="NZ_JACSPO010000001.1"/>
</dbReference>
<dbReference type="InterPro" id="IPR056003">
    <property type="entry name" value="CT398_CC_hairpin"/>
</dbReference>
<accession>A0ABR8YXV8</accession>
<evidence type="ECO:0000313" key="3">
    <source>
        <dbReference type="EMBL" id="MBD8060912.1"/>
    </source>
</evidence>
<dbReference type="Proteomes" id="UP000661894">
    <property type="component" value="Unassembled WGS sequence"/>
</dbReference>
<comment type="caution">
    <text evidence="3">The sequence shown here is derived from an EMBL/GenBank/DDBJ whole genome shotgun (WGS) entry which is preliminary data.</text>
</comment>
<protein>
    <recommendedName>
        <fullName evidence="2">CT398-like coiled coil hairpin domain-containing protein</fullName>
    </recommendedName>
</protein>
<keyword evidence="1" id="KW-0175">Coiled coil</keyword>
<evidence type="ECO:0000313" key="4">
    <source>
        <dbReference type="Proteomes" id="UP000661894"/>
    </source>
</evidence>
<dbReference type="Pfam" id="PF24481">
    <property type="entry name" value="CT398_CC"/>
    <property type="match status" value="1"/>
</dbReference>
<feature type="coiled-coil region" evidence="1">
    <location>
        <begin position="59"/>
        <end position="145"/>
    </location>
</feature>
<dbReference type="Gene3D" id="1.10.287.1490">
    <property type="match status" value="1"/>
</dbReference>
<organism evidence="3 4">
    <name type="scientific">Oceanitalea stevensii</name>
    <dbReference type="NCBI Taxonomy" id="2763072"/>
    <lineage>
        <taxon>Bacteria</taxon>
        <taxon>Bacillati</taxon>
        <taxon>Actinomycetota</taxon>
        <taxon>Actinomycetes</taxon>
        <taxon>Micrococcales</taxon>
        <taxon>Bogoriellaceae</taxon>
        <taxon>Georgenia</taxon>
    </lineage>
</organism>